<dbReference type="RefSeq" id="WP_286486812.1">
    <property type="nucleotide sequence ID" value="NZ_JACALR010000007.1"/>
</dbReference>
<gene>
    <name evidence="1" type="ORF">HX095_14485</name>
</gene>
<evidence type="ECO:0000313" key="2">
    <source>
        <dbReference type="Proteomes" id="UP001173578"/>
    </source>
</evidence>
<evidence type="ECO:0000313" key="1">
    <source>
        <dbReference type="EMBL" id="MDM1552416.1"/>
    </source>
</evidence>
<comment type="caution">
    <text evidence="1">The sequence shown here is derived from an EMBL/GenBank/DDBJ whole genome shotgun (WGS) entry which is preliminary data.</text>
</comment>
<sequence>MKTLFTISIFILFSATIFCQNISEFFINKDQKEILMKELTSLSTKDISDNQYVVINFFKKDIKKQKGSCIDYYVSDNSFKNLFKNNNKFIQFFISEKGFEYGKNVFPDNNERISELLFTDAEECGNYAIIFPDNYVIKKKGEYRQDLLIEYLKKLN</sequence>
<reference evidence="1" key="2">
    <citation type="journal article" date="2022" name="Sci. Total Environ.">
        <title>Prevalence, transmission, and molecular epidemiology of tet(X)-positive bacteria among humans, animals, and environmental niches in China: An epidemiological, and genomic-based study.</title>
        <authorList>
            <person name="Dong N."/>
            <person name="Zeng Y."/>
            <person name="Cai C."/>
            <person name="Sun C."/>
            <person name="Lu J."/>
            <person name="Liu C."/>
            <person name="Zhou H."/>
            <person name="Sun Q."/>
            <person name="Shu L."/>
            <person name="Wang H."/>
            <person name="Wang Y."/>
            <person name="Wang S."/>
            <person name="Wu C."/>
            <person name="Chan E.W."/>
            <person name="Chen G."/>
            <person name="Shen Z."/>
            <person name="Chen S."/>
            <person name="Zhang R."/>
        </authorList>
    </citation>
    <scope>NUCLEOTIDE SEQUENCE</scope>
    <source>
        <strain evidence="1">210</strain>
    </source>
</reference>
<dbReference type="EMBL" id="JACALR010000007">
    <property type="protein sequence ID" value="MDM1552416.1"/>
    <property type="molecule type" value="Genomic_DNA"/>
</dbReference>
<name>A0AAW7DK97_9FLAO</name>
<proteinExistence type="predicted"/>
<accession>A0AAW7DK97</accession>
<dbReference type="AlphaFoldDB" id="A0AAW7DK97"/>
<dbReference type="Proteomes" id="UP001173578">
    <property type="component" value="Unassembled WGS sequence"/>
</dbReference>
<organism evidence="1 2">
    <name type="scientific">Empedobacter falsenii</name>
    <dbReference type="NCBI Taxonomy" id="343874"/>
    <lineage>
        <taxon>Bacteria</taxon>
        <taxon>Pseudomonadati</taxon>
        <taxon>Bacteroidota</taxon>
        <taxon>Flavobacteriia</taxon>
        <taxon>Flavobacteriales</taxon>
        <taxon>Weeksellaceae</taxon>
        <taxon>Empedobacter</taxon>
    </lineage>
</organism>
<protein>
    <submittedName>
        <fullName evidence="1">Uncharacterized protein</fullName>
    </submittedName>
</protein>
<reference evidence="1" key="1">
    <citation type="submission" date="2020-06" db="EMBL/GenBank/DDBJ databases">
        <authorList>
            <person name="Dong N."/>
        </authorList>
    </citation>
    <scope>NUCLEOTIDE SEQUENCE</scope>
    <source>
        <strain evidence="1">210</strain>
    </source>
</reference>